<dbReference type="NCBIfam" id="NF005589">
    <property type="entry name" value="PRK07314.1"/>
    <property type="match status" value="1"/>
</dbReference>
<evidence type="ECO:0000259" key="4">
    <source>
        <dbReference type="PROSITE" id="PS52004"/>
    </source>
</evidence>
<dbReference type="InterPro" id="IPR018201">
    <property type="entry name" value="Ketoacyl_synth_AS"/>
</dbReference>
<dbReference type="Pfam" id="PF00109">
    <property type="entry name" value="ketoacyl-synt"/>
    <property type="match status" value="1"/>
</dbReference>
<keyword evidence="2 3" id="KW-0808">Transferase</keyword>
<dbReference type="Pfam" id="PF02801">
    <property type="entry name" value="Ketoacyl-synt_C"/>
    <property type="match status" value="1"/>
</dbReference>
<dbReference type="InterPro" id="IPR014030">
    <property type="entry name" value="Ketoacyl_synth_N"/>
</dbReference>
<accession>A0A7C4LLQ6</accession>
<dbReference type="PANTHER" id="PTHR11712:SF336">
    <property type="entry name" value="3-OXOACYL-[ACYL-CARRIER-PROTEIN] SYNTHASE, MITOCHONDRIAL"/>
    <property type="match status" value="1"/>
</dbReference>
<reference evidence="5" key="1">
    <citation type="journal article" date="2020" name="mSystems">
        <title>Genome- and Community-Level Interaction Insights into Carbon Utilization and Element Cycling Functions of Hydrothermarchaeota in Hydrothermal Sediment.</title>
        <authorList>
            <person name="Zhou Z."/>
            <person name="Liu Y."/>
            <person name="Xu W."/>
            <person name="Pan J."/>
            <person name="Luo Z.H."/>
            <person name="Li M."/>
        </authorList>
    </citation>
    <scope>NUCLEOTIDE SEQUENCE [LARGE SCALE GENOMIC DNA]</scope>
    <source>
        <strain evidence="5">SpSt-508</strain>
    </source>
</reference>
<dbReference type="Gene3D" id="3.40.47.10">
    <property type="match status" value="1"/>
</dbReference>
<dbReference type="InterPro" id="IPR014031">
    <property type="entry name" value="Ketoacyl_synth_C"/>
</dbReference>
<gene>
    <name evidence="5" type="ORF">ENS64_06905</name>
</gene>
<comment type="caution">
    <text evidence="5">The sequence shown here is derived from an EMBL/GenBank/DDBJ whole genome shotgun (WGS) entry which is preliminary data.</text>
</comment>
<evidence type="ECO:0000256" key="1">
    <source>
        <dbReference type="ARBA" id="ARBA00008467"/>
    </source>
</evidence>
<dbReference type="InterPro" id="IPR016039">
    <property type="entry name" value="Thiolase-like"/>
</dbReference>
<evidence type="ECO:0000313" key="5">
    <source>
        <dbReference type="EMBL" id="HGT38978.1"/>
    </source>
</evidence>
<dbReference type="InterPro" id="IPR020841">
    <property type="entry name" value="PKS_Beta-ketoAc_synthase_dom"/>
</dbReference>
<dbReference type="SMART" id="SM00825">
    <property type="entry name" value="PKS_KS"/>
    <property type="match status" value="1"/>
</dbReference>
<dbReference type="GO" id="GO:0004315">
    <property type="term" value="F:3-oxoacyl-[acyl-carrier-protein] synthase activity"/>
    <property type="evidence" value="ECO:0007669"/>
    <property type="project" value="InterPro"/>
</dbReference>
<dbReference type="PROSITE" id="PS00606">
    <property type="entry name" value="KS3_1"/>
    <property type="match status" value="1"/>
</dbReference>
<evidence type="ECO:0000256" key="2">
    <source>
        <dbReference type="ARBA" id="ARBA00022679"/>
    </source>
</evidence>
<dbReference type="PANTHER" id="PTHR11712">
    <property type="entry name" value="POLYKETIDE SYNTHASE-RELATED"/>
    <property type="match status" value="1"/>
</dbReference>
<dbReference type="AlphaFoldDB" id="A0A7C4LLQ6"/>
<dbReference type="GO" id="GO:0005829">
    <property type="term" value="C:cytosol"/>
    <property type="evidence" value="ECO:0007669"/>
    <property type="project" value="TreeGrafter"/>
</dbReference>
<name>A0A7C4LLQ6_9PLAN</name>
<dbReference type="FunFam" id="3.40.47.10:FF:000029">
    <property type="entry name" value="3-oxoacyl-[acyl-carrier-protein] synthase 1"/>
    <property type="match status" value="1"/>
</dbReference>
<dbReference type="CDD" id="cd00834">
    <property type="entry name" value="KAS_I_II"/>
    <property type="match status" value="1"/>
</dbReference>
<dbReference type="GO" id="GO:0006633">
    <property type="term" value="P:fatty acid biosynthetic process"/>
    <property type="evidence" value="ECO:0007669"/>
    <property type="project" value="InterPro"/>
</dbReference>
<dbReference type="EMBL" id="DSVQ01000012">
    <property type="protein sequence ID" value="HGT38978.1"/>
    <property type="molecule type" value="Genomic_DNA"/>
</dbReference>
<dbReference type="InterPro" id="IPR000794">
    <property type="entry name" value="Beta-ketoacyl_synthase"/>
</dbReference>
<feature type="domain" description="Ketosynthase family 3 (KS3)" evidence="4">
    <location>
        <begin position="5"/>
        <end position="417"/>
    </location>
</feature>
<evidence type="ECO:0000256" key="3">
    <source>
        <dbReference type="RuleBase" id="RU003694"/>
    </source>
</evidence>
<protein>
    <submittedName>
        <fullName evidence="5">Beta-ketoacyl-[acyl-carrier-protein] synthase family protein</fullName>
    </submittedName>
</protein>
<proteinExistence type="inferred from homology"/>
<dbReference type="PROSITE" id="PS52004">
    <property type="entry name" value="KS3_2"/>
    <property type="match status" value="1"/>
</dbReference>
<sequence>MDKAVQRVAITGVGMITPLGVGVPASWEAMLQGRSGIRLIRRFDVSDCTTKIGGELPDEYYALEEREFNKRKQKQTQQTTRLGFLCAKEAVRDSGFSLAELDLDPYRCGVITGAGQAGYEGYETDEELVAVWRNPPKFVIIQQMPNALSGWVTIEYGMKGRSFNVSTACASGAFAIANAYEYIASGRGDAAVAIGVDTLLTSLSIKGFNNLMAMSTRNDAPERAMRPFDSHRDGFVLANGGAALMLEAEPLARRRGARIYAYICGVAMLSEAFNIVAPQGAGEEMARTMLMALKDARKNPEDVDYVSAHGTSTQQNDADETSAIKMAFGEHARKLAISSQKSMTGHTVGGAGAIECVATALCLYHGVLTPTINYESPAPECDLDYVPNQAREARHLRVAISNSFGFGGHNSTLVLEKA</sequence>
<dbReference type="SUPFAM" id="SSF53901">
    <property type="entry name" value="Thiolase-like"/>
    <property type="match status" value="2"/>
</dbReference>
<organism evidence="5">
    <name type="scientific">Schlesneria paludicola</name>
    <dbReference type="NCBI Taxonomy" id="360056"/>
    <lineage>
        <taxon>Bacteria</taxon>
        <taxon>Pseudomonadati</taxon>
        <taxon>Planctomycetota</taxon>
        <taxon>Planctomycetia</taxon>
        <taxon>Planctomycetales</taxon>
        <taxon>Planctomycetaceae</taxon>
        <taxon>Schlesneria</taxon>
    </lineage>
</organism>
<comment type="similarity">
    <text evidence="1 3">Belongs to the thiolase-like superfamily. Beta-ketoacyl-ACP synthases family.</text>
</comment>